<gene>
    <name evidence="8" type="primary">PRT1</name>
    <name evidence="8" type="ORF">CFP56_000470</name>
</gene>
<reference evidence="8 9" key="1">
    <citation type="journal article" date="2018" name="Sci. Data">
        <title>The draft genome sequence of cork oak.</title>
        <authorList>
            <person name="Ramos A.M."/>
            <person name="Usie A."/>
            <person name="Barbosa P."/>
            <person name="Barros P.M."/>
            <person name="Capote T."/>
            <person name="Chaves I."/>
            <person name="Simoes F."/>
            <person name="Abreu I."/>
            <person name="Carrasquinho I."/>
            <person name="Faro C."/>
            <person name="Guimaraes J.B."/>
            <person name="Mendonca D."/>
            <person name="Nobrega F."/>
            <person name="Rodrigues L."/>
            <person name="Saibo N.J.M."/>
            <person name="Varela M.C."/>
            <person name="Egas C."/>
            <person name="Matos J."/>
            <person name="Miguel C.M."/>
            <person name="Oliveira M.M."/>
            <person name="Ricardo C.P."/>
            <person name="Goncalves S."/>
        </authorList>
    </citation>
    <scope>NUCLEOTIDE SEQUENCE [LARGE SCALE GENOMIC DNA]</scope>
    <source>
        <strain evidence="9">cv. HL8</strain>
    </source>
</reference>
<feature type="domain" description="RING-type" evidence="6">
    <location>
        <begin position="197"/>
        <end position="235"/>
    </location>
</feature>
<evidence type="ECO:0000256" key="2">
    <source>
        <dbReference type="ARBA" id="ARBA00022771"/>
    </source>
</evidence>
<dbReference type="PROSITE" id="PS50089">
    <property type="entry name" value="ZF_RING_2"/>
    <property type="match status" value="2"/>
</dbReference>
<dbReference type="PROSITE" id="PS00518">
    <property type="entry name" value="ZF_RING_1"/>
    <property type="match status" value="1"/>
</dbReference>
<evidence type="ECO:0000313" key="9">
    <source>
        <dbReference type="Proteomes" id="UP000237347"/>
    </source>
</evidence>
<dbReference type="Pfam" id="PF00569">
    <property type="entry name" value="ZZ"/>
    <property type="match status" value="1"/>
</dbReference>
<dbReference type="Gene3D" id="3.30.40.10">
    <property type="entry name" value="Zinc/RING finger domain, C3HC4 (zinc finger)"/>
    <property type="match status" value="2"/>
</dbReference>
<evidence type="ECO:0000259" key="6">
    <source>
        <dbReference type="PROSITE" id="PS50089"/>
    </source>
</evidence>
<dbReference type="Pfam" id="PF13920">
    <property type="entry name" value="zf-C3HC4_3"/>
    <property type="match status" value="1"/>
</dbReference>
<name>A0AAW0M8R9_QUESU</name>
<dbReference type="Gene3D" id="3.30.60.90">
    <property type="match status" value="1"/>
</dbReference>
<dbReference type="InterPro" id="IPR017907">
    <property type="entry name" value="Znf_RING_CS"/>
</dbReference>
<comment type="caution">
    <text evidence="8">The sequence shown here is derived from an EMBL/GenBank/DDBJ whole genome shotgun (WGS) entry which is preliminary data.</text>
</comment>
<dbReference type="InterPro" id="IPR000433">
    <property type="entry name" value="Znf_ZZ"/>
</dbReference>
<dbReference type="InterPro" id="IPR013083">
    <property type="entry name" value="Znf_RING/FYVE/PHD"/>
</dbReference>
<dbReference type="FunFam" id="3.30.60.90:FF:000014">
    <property type="entry name" value="E3 ubiquitin-protein ligase PRT1"/>
    <property type="match status" value="1"/>
</dbReference>
<dbReference type="InterPro" id="IPR001841">
    <property type="entry name" value="Znf_RING"/>
</dbReference>
<keyword evidence="9" id="KW-1185">Reference proteome</keyword>
<evidence type="ECO:0000256" key="1">
    <source>
        <dbReference type="ARBA" id="ARBA00022723"/>
    </source>
</evidence>
<evidence type="ECO:0000256" key="4">
    <source>
        <dbReference type="PROSITE-ProRule" id="PRU00228"/>
    </source>
</evidence>
<evidence type="ECO:0000256" key="5">
    <source>
        <dbReference type="SAM" id="MobiDB-lite"/>
    </source>
</evidence>
<dbReference type="PANTHER" id="PTHR15898">
    <property type="entry name" value="BIFUNCTIONAL APOPTOSIS REGULATOR"/>
    <property type="match status" value="1"/>
</dbReference>
<feature type="region of interest" description="Disordered" evidence="5">
    <location>
        <begin position="394"/>
        <end position="434"/>
    </location>
</feature>
<sequence length="434" mass="48472">MDKSTFIEDDGGSDSDEISHSFICCVCRDLLYKPIVLSCGHISCFWCVHRSMDGLWESRCPICRHPYIHFPTICQMLHLLLLKMYPVAYKRRENQILEEEMKQETFSPQLNSQACNHWGDPASFSTMVFESNSSSDPSSPRKGEAYANTEVLMSDSQVQDDGIGTLVEISDGNSEVIRNIAVEEKYCKQVSVADVLCLECKQLLFRPVVLICGHVYCESCVIISAVEMLKCQVCQTSHPRGFPKVCLELDHFLEEQFPKEYMLRRDGILLKLVDVEHKHPTICSTGTAKQGEPAKQGENLLHWPDSHSIVHAACGCDSCGICPIIGDRYKCKDCKEKIGFDLCGDCYNTQSKLPGRFNQQHTPEHKFELVRNAPNMLRLTLQYNSIVIASEVSENGSPASNLSSDAQENDENDLADPVASHDAGDGKTGSQSNS</sequence>
<dbReference type="Pfam" id="PF13445">
    <property type="entry name" value="zf-RING_UBOX"/>
    <property type="match status" value="1"/>
</dbReference>
<keyword evidence="3" id="KW-0862">Zinc</keyword>
<dbReference type="GO" id="GO:0043161">
    <property type="term" value="P:proteasome-mediated ubiquitin-dependent protein catabolic process"/>
    <property type="evidence" value="ECO:0007669"/>
    <property type="project" value="TreeGrafter"/>
</dbReference>
<evidence type="ECO:0000313" key="8">
    <source>
        <dbReference type="EMBL" id="KAK7860050.1"/>
    </source>
</evidence>
<evidence type="ECO:0000256" key="3">
    <source>
        <dbReference type="ARBA" id="ARBA00022833"/>
    </source>
</evidence>
<dbReference type="AlphaFoldDB" id="A0AAW0M8R9"/>
<accession>A0AAW0M8R9</accession>
<dbReference type="PANTHER" id="PTHR15898:SF13">
    <property type="entry name" value="BIFUNCTIONAL APOPTOSIS REGULATOR"/>
    <property type="match status" value="1"/>
</dbReference>
<dbReference type="FunFam" id="3.30.40.10:FF:000489">
    <property type="entry name" value="E3 ubiquitin-protein ligase PRT1"/>
    <property type="match status" value="1"/>
</dbReference>
<feature type="compositionally biased region" description="Polar residues" evidence="5">
    <location>
        <begin position="394"/>
        <end position="406"/>
    </location>
</feature>
<proteinExistence type="predicted"/>
<dbReference type="InterPro" id="IPR043145">
    <property type="entry name" value="Znf_ZZ_sf"/>
</dbReference>
<keyword evidence="2 4" id="KW-0863">Zinc-finger</keyword>
<dbReference type="InterPro" id="IPR027370">
    <property type="entry name" value="Znf-RING_euk"/>
</dbReference>
<dbReference type="EMBL" id="PKMF04000009">
    <property type="protein sequence ID" value="KAK7860050.1"/>
    <property type="molecule type" value="Genomic_DNA"/>
</dbReference>
<dbReference type="SUPFAM" id="SSF57850">
    <property type="entry name" value="RING/U-box"/>
    <property type="match status" value="3"/>
</dbReference>
<dbReference type="Proteomes" id="UP000237347">
    <property type="component" value="Unassembled WGS sequence"/>
</dbReference>
<protein>
    <submittedName>
        <fullName evidence="8">E3 ubiquitin-protein ligase prt1</fullName>
    </submittedName>
</protein>
<feature type="domain" description="RING-type" evidence="6">
    <location>
        <begin position="24"/>
        <end position="64"/>
    </location>
</feature>
<keyword evidence="1" id="KW-0479">Metal-binding</keyword>
<dbReference type="GO" id="GO:0061630">
    <property type="term" value="F:ubiquitin protein ligase activity"/>
    <property type="evidence" value="ECO:0007669"/>
    <property type="project" value="TreeGrafter"/>
</dbReference>
<dbReference type="SMART" id="SM00291">
    <property type="entry name" value="ZnF_ZZ"/>
    <property type="match status" value="1"/>
</dbReference>
<feature type="domain" description="ZZ-type" evidence="7">
    <location>
        <begin position="311"/>
        <end position="375"/>
    </location>
</feature>
<dbReference type="SMART" id="SM00184">
    <property type="entry name" value="RING"/>
    <property type="match status" value="2"/>
</dbReference>
<evidence type="ECO:0000259" key="7">
    <source>
        <dbReference type="PROSITE" id="PS50135"/>
    </source>
</evidence>
<organism evidence="8 9">
    <name type="scientific">Quercus suber</name>
    <name type="common">Cork oak</name>
    <dbReference type="NCBI Taxonomy" id="58331"/>
    <lineage>
        <taxon>Eukaryota</taxon>
        <taxon>Viridiplantae</taxon>
        <taxon>Streptophyta</taxon>
        <taxon>Embryophyta</taxon>
        <taxon>Tracheophyta</taxon>
        <taxon>Spermatophyta</taxon>
        <taxon>Magnoliopsida</taxon>
        <taxon>eudicotyledons</taxon>
        <taxon>Gunneridae</taxon>
        <taxon>Pentapetalae</taxon>
        <taxon>rosids</taxon>
        <taxon>fabids</taxon>
        <taxon>Fagales</taxon>
        <taxon>Fagaceae</taxon>
        <taxon>Quercus</taxon>
    </lineage>
</organism>
<dbReference type="PROSITE" id="PS50135">
    <property type="entry name" value="ZF_ZZ_2"/>
    <property type="match status" value="1"/>
</dbReference>
<dbReference type="GO" id="GO:0008270">
    <property type="term" value="F:zinc ion binding"/>
    <property type="evidence" value="ECO:0007669"/>
    <property type="project" value="UniProtKB-KW"/>
</dbReference>